<dbReference type="AlphaFoldDB" id="A0A0F9L2Z6"/>
<evidence type="ECO:0000313" key="2">
    <source>
        <dbReference type="EMBL" id="KKM81491.1"/>
    </source>
</evidence>
<dbReference type="InterPro" id="IPR000073">
    <property type="entry name" value="AB_hydrolase_1"/>
</dbReference>
<protein>
    <recommendedName>
        <fullName evidence="1">AB hydrolase-1 domain-containing protein</fullName>
    </recommendedName>
</protein>
<proteinExistence type="predicted"/>
<accession>A0A0F9L2Z6</accession>
<feature type="domain" description="AB hydrolase-1" evidence="1">
    <location>
        <begin position="3"/>
        <end position="124"/>
    </location>
</feature>
<name>A0A0F9L2Z6_9ZZZZ</name>
<dbReference type="Gene3D" id="3.40.50.1820">
    <property type="entry name" value="alpha/beta hydrolase"/>
    <property type="match status" value="1"/>
</dbReference>
<dbReference type="EMBL" id="LAZR01008013">
    <property type="protein sequence ID" value="KKM81491.1"/>
    <property type="molecule type" value="Genomic_DNA"/>
</dbReference>
<dbReference type="InterPro" id="IPR029058">
    <property type="entry name" value="AB_hydrolase_fold"/>
</dbReference>
<reference evidence="2" key="1">
    <citation type="journal article" date="2015" name="Nature">
        <title>Complex archaea that bridge the gap between prokaryotes and eukaryotes.</title>
        <authorList>
            <person name="Spang A."/>
            <person name="Saw J.H."/>
            <person name="Jorgensen S.L."/>
            <person name="Zaremba-Niedzwiedzka K."/>
            <person name="Martijn J."/>
            <person name="Lind A.E."/>
            <person name="van Eijk R."/>
            <person name="Schleper C."/>
            <person name="Guy L."/>
            <person name="Ettema T.J."/>
        </authorList>
    </citation>
    <scope>NUCLEOTIDE SEQUENCE</scope>
</reference>
<dbReference type="Pfam" id="PF12697">
    <property type="entry name" value="Abhydrolase_6"/>
    <property type="match status" value="1"/>
</dbReference>
<organism evidence="2">
    <name type="scientific">marine sediment metagenome</name>
    <dbReference type="NCBI Taxonomy" id="412755"/>
    <lineage>
        <taxon>unclassified sequences</taxon>
        <taxon>metagenomes</taxon>
        <taxon>ecological metagenomes</taxon>
    </lineage>
</organism>
<evidence type="ECO:0000259" key="1">
    <source>
        <dbReference type="Pfam" id="PF12697"/>
    </source>
</evidence>
<dbReference type="SUPFAM" id="SSF53474">
    <property type="entry name" value="alpha/beta-Hydrolases"/>
    <property type="match status" value="1"/>
</dbReference>
<comment type="caution">
    <text evidence="2">The sequence shown here is derived from an EMBL/GenBank/DDBJ whole genome shotgun (WGS) entry which is preliminary data.</text>
</comment>
<sequence>MNIILVPGFTASIDTLQFLRTRLEAEGHVCYSPGFNWNTLINGELKNLTDTIDNIPGPVVLIGHSAGGLLAVLAASQRLDVVGVVGLGSPLVGRVDLDVPYYEARSFWGWLLPISGAEEVKAFPVGHSFLPFMPCVQDWVIQKVREINAWS</sequence>
<gene>
    <name evidence="2" type="ORF">LCGC14_1329360</name>
</gene>